<evidence type="ECO:0000256" key="1">
    <source>
        <dbReference type="SAM" id="Coils"/>
    </source>
</evidence>
<dbReference type="Gene3D" id="2.40.30.170">
    <property type="match status" value="1"/>
</dbReference>
<keyword evidence="6" id="KW-1185">Reference proteome</keyword>
<sequence>MFMKWRTADLSSKGAAPKRGKRAALIVLSAIVAATMSGCSLLPAETEEEVLPPITPPTISKKPEYEVRTETLEKKVSGSGKMMSQREEKVYFTLDGMHVKELNVKPGDKVKKGQLLAVLDVESVEKEIRAKNLQIRKSEVQMKETLRKRDEMDPVEFEESTIAFEELRQELADLEDQLGKATLTAPFGGTIIAVQVEKGAAVKAYDPIATIADTSNLVVAATFAKEDLEKFSAGMKADVDINGAGKVAGKVKVMPVAQASGSGTGSGSGGGSGEGGTPPAKESLDQYVIVSLTKMPKGVERGTPLTVSIVTQRTENAIVIPVSALRSIGSRTYVQVVESDGSKREVDVEVGQQTSTDVEILKGLTVGQKVVGR</sequence>
<proteinExistence type="predicted"/>
<dbReference type="PANTHER" id="PTHR30469:SF33">
    <property type="entry name" value="SLR1207 PROTEIN"/>
    <property type="match status" value="1"/>
</dbReference>
<dbReference type="InterPro" id="IPR058647">
    <property type="entry name" value="BSH_CzcB-like"/>
</dbReference>
<keyword evidence="1" id="KW-0175">Coiled coil</keyword>
<organism evidence="5 6">
    <name type="scientific">Paenibacillus vandeheii</name>
    <dbReference type="NCBI Taxonomy" id="3035917"/>
    <lineage>
        <taxon>Bacteria</taxon>
        <taxon>Bacillati</taxon>
        <taxon>Bacillota</taxon>
        <taxon>Bacilli</taxon>
        <taxon>Bacillales</taxon>
        <taxon>Paenibacillaceae</taxon>
        <taxon>Paenibacillus</taxon>
    </lineage>
</organism>
<dbReference type="InterPro" id="IPR058627">
    <property type="entry name" value="MdtA-like_C"/>
</dbReference>
<dbReference type="Pfam" id="PF25973">
    <property type="entry name" value="BSH_CzcB"/>
    <property type="match status" value="1"/>
</dbReference>
<accession>A0ABT8J4F5</accession>
<feature type="domain" description="CzcB-like barrel-sandwich hybrid" evidence="4">
    <location>
        <begin position="90"/>
        <end position="213"/>
    </location>
</feature>
<comment type="caution">
    <text evidence="5">The sequence shown here is derived from an EMBL/GenBank/DDBJ whole genome shotgun (WGS) entry which is preliminary data.</text>
</comment>
<feature type="region of interest" description="Disordered" evidence="2">
    <location>
        <begin position="258"/>
        <end position="281"/>
    </location>
</feature>
<dbReference type="RefSeq" id="WP_301243870.1">
    <property type="nucleotide sequence ID" value="NZ_JAROCD010000001.1"/>
</dbReference>
<protein>
    <submittedName>
        <fullName evidence="5">Efflux RND transporter periplasmic adaptor subunit</fullName>
    </submittedName>
</protein>
<reference evidence="5" key="1">
    <citation type="submission" date="2023-03" db="EMBL/GenBank/DDBJ databases">
        <title>MT1 and MT2 Draft Genomes of Novel Species.</title>
        <authorList>
            <person name="Venkateswaran K."/>
        </authorList>
    </citation>
    <scope>NUCLEOTIDE SEQUENCE</scope>
    <source>
        <strain evidence="5">F6_3S_P_1C</strain>
    </source>
</reference>
<name>A0ABT8J4F5_9BACL</name>
<evidence type="ECO:0000259" key="4">
    <source>
        <dbReference type="Pfam" id="PF25973"/>
    </source>
</evidence>
<dbReference type="Gene3D" id="2.40.420.20">
    <property type="match status" value="1"/>
</dbReference>
<evidence type="ECO:0000256" key="2">
    <source>
        <dbReference type="SAM" id="MobiDB-lite"/>
    </source>
</evidence>
<feature type="coiled-coil region" evidence="1">
    <location>
        <begin position="121"/>
        <end position="184"/>
    </location>
</feature>
<evidence type="ECO:0000313" key="6">
    <source>
        <dbReference type="Proteomes" id="UP001174205"/>
    </source>
</evidence>
<gene>
    <name evidence="5" type="ORF">P5G61_01860</name>
</gene>
<dbReference type="PANTHER" id="PTHR30469">
    <property type="entry name" value="MULTIDRUG RESISTANCE PROTEIN MDTA"/>
    <property type="match status" value="1"/>
</dbReference>
<feature type="domain" description="Multidrug resistance protein MdtA-like C-terminal permuted SH3" evidence="3">
    <location>
        <begin position="316"/>
        <end position="371"/>
    </location>
</feature>
<evidence type="ECO:0000313" key="5">
    <source>
        <dbReference type="EMBL" id="MDN4599960.1"/>
    </source>
</evidence>
<dbReference type="Pfam" id="PF25967">
    <property type="entry name" value="RND-MFP_C"/>
    <property type="match status" value="1"/>
</dbReference>
<dbReference type="Gene3D" id="2.40.50.100">
    <property type="match status" value="1"/>
</dbReference>
<dbReference type="Proteomes" id="UP001174205">
    <property type="component" value="Unassembled WGS sequence"/>
</dbReference>
<feature type="compositionally biased region" description="Gly residues" evidence="2">
    <location>
        <begin position="262"/>
        <end position="276"/>
    </location>
</feature>
<dbReference type="EMBL" id="JAROCD010000001">
    <property type="protein sequence ID" value="MDN4599960.1"/>
    <property type="molecule type" value="Genomic_DNA"/>
</dbReference>
<evidence type="ECO:0000259" key="3">
    <source>
        <dbReference type="Pfam" id="PF25967"/>
    </source>
</evidence>
<dbReference type="SUPFAM" id="SSF111369">
    <property type="entry name" value="HlyD-like secretion proteins"/>
    <property type="match status" value="1"/>
</dbReference>